<dbReference type="SMART" id="SM00198">
    <property type="entry name" value="SCP"/>
    <property type="match status" value="1"/>
</dbReference>
<keyword evidence="1" id="KW-1133">Transmembrane helix</keyword>
<evidence type="ECO:0000256" key="1">
    <source>
        <dbReference type="SAM" id="Phobius"/>
    </source>
</evidence>
<dbReference type="EMBL" id="UYJE01008364">
    <property type="protein sequence ID" value="VDI63210.1"/>
    <property type="molecule type" value="Genomic_DNA"/>
</dbReference>
<dbReference type="InterPro" id="IPR035940">
    <property type="entry name" value="CAP_sf"/>
</dbReference>
<dbReference type="InterPro" id="IPR001283">
    <property type="entry name" value="CRISP-related"/>
</dbReference>
<evidence type="ECO:0000313" key="3">
    <source>
        <dbReference type="EMBL" id="VDI63210.1"/>
    </source>
</evidence>
<dbReference type="Gene3D" id="3.40.33.10">
    <property type="entry name" value="CAP"/>
    <property type="match status" value="1"/>
</dbReference>
<feature type="domain" description="SCP" evidence="2">
    <location>
        <begin position="42"/>
        <end position="169"/>
    </location>
</feature>
<dbReference type="PRINTS" id="PR00837">
    <property type="entry name" value="V5TPXLIKE"/>
</dbReference>
<dbReference type="Proteomes" id="UP000596742">
    <property type="component" value="Unassembled WGS sequence"/>
</dbReference>
<dbReference type="Pfam" id="PF00188">
    <property type="entry name" value="CAP"/>
    <property type="match status" value="1"/>
</dbReference>
<keyword evidence="4" id="KW-1185">Reference proteome</keyword>
<dbReference type="PANTHER" id="PTHR10334">
    <property type="entry name" value="CYSTEINE-RICH SECRETORY PROTEIN-RELATED"/>
    <property type="match status" value="1"/>
</dbReference>
<dbReference type="OrthoDB" id="674273at2759"/>
<accession>A0A8B6GFY2</accession>
<keyword evidence="1" id="KW-0472">Membrane</keyword>
<feature type="transmembrane region" description="Helical" evidence="1">
    <location>
        <begin position="20"/>
        <end position="38"/>
    </location>
</feature>
<dbReference type="PROSITE" id="PS51257">
    <property type="entry name" value="PROKAR_LIPOPROTEIN"/>
    <property type="match status" value="1"/>
</dbReference>
<sequence length="172" mass="20098">MNESRQPYCKRSLVNFWFELLRLTVLILAVGIASCNLMDNETYRQLVLNEHSTYRKIQGASNMNKLAWDDQLQNEAHNWTKACIWGHEGGGRCDNKGLFIGDNYKERISDMLKSWYDESNEYNYTGISCLPSSCHYTQMVWAETRKIGCSLNKCNFGMFLCCFHDPMFDRIM</sequence>
<gene>
    <name evidence="3" type="ORF">MGAL_10B000759</name>
</gene>
<evidence type="ECO:0000259" key="2">
    <source>
        <dbReference type="SMART" id="SM00198"/>
    </source>
</evidence>
<proteinExistence type="predicted"/>
<dbReference type="InterPro" id="IPR014044">
    <property type="entry name" value="CAP_dom"/>
</dbReference>
<protein>
    <recommendedName>
        <fullName evidence="2">SCP domain-containing protein</fullName>
    </recommendedName>
</protein>
<organism evidence="3 4">
    <name type="scientific">Mytilus galloprovincialis</name>
    <name type="common">Mediterranean mussel</name>
    <dbReference type="NCBI Taxonomy" id="29158"/>
    <lineage>
        <taxon>Eukaryota</taxon>
        <taxon>Metazoa</taxon>
        <taxon>Spiralia</taxon>
        <taxon>Lophotrochozoa</taxon>
        <taxon>Mollusca</taxon>
        <taxon>Bivalvia</taxon>
        <taxon>Autobranchia</taxon>
        <taxon>Pteriomorphia</taxon>
        <taxon>Mytilida</taxon>
        <taxon>Mytiloidea</taxon>
        <taxon>Mytilidae</taxon>
        <taxon>Mytilinae</taxon>
        <taxon>Mytilus</taxon>
    </lineage>
</organism>
<name>A0A8B6GFY2_MYTGA</name>
<dbReference type="AlphaFoldDB" id="A0A8B6GFY2"/>
<dbReference type="SUPFAM" id="SSF55797">
    <property type="entry name" value="PR-1-like"/>
    <property type="match status" value="1"/>
</dbReference>
<evidence type="ECO:0000313" key="4">
    <source>
        <dbReference type="Proteomes" id="UP000596742"/>
    </source>
</evidence>
<comment type="caution">
    <text evidence="3">The sequence shown here is derived from an EMBL/GenBank/DDBJ whole genome shotgun (WGS) entry which is preliminary data.</text>
</comment>
<reference evidence="3" key="1">
    <citation type="submission" date="2018-11" db="EMBL/GenBank/DDBJ databases">
        <authorList>
            <person name="Alioto T."/>
            <person name="Alioto T."/>
        </authorList>
    </citation>
    <scope>NUCLEOTIDE SEQUENCE</scope>
</reference>
<keyword evidence="1" id="KW-0812">Transmembrane</keyword>